<evidence type="ECO:0000256" key="2">
    <source>
        <dbReference type="ARBA" id="ARBA00010989"/>
    </source>
</evidence>
<comment type="cofactor">
    <cofactor evidence="1">
        <name>FAD</name>
        <dbReference type="ChEBI" id="CHEBI:57692"/>
    </cofactor>
</comment>
<feature type="transmembrane region" description="Helical" evidence="6">
    <location>
        <begin position="12"/>
        <end position="31"/>
    </location>
</feature>
<sequence length="462" mass="50233">MYTDRSDNNQKKRALIVGAGCFGLSTALYLLNGEGGNESGNSDYDVTVIDASPTIPAPDAASSDLNKIVRGTYADPYYTLLAKEAIALWKQGNICGKGNYRESGVLVLGLQSSKDSLKSSLYTDAGLKNDLDTGARVRLLPSLPEIRSVFSEGVTLGPKFEDCGAYLNADGGWAVASNAMKALLQNVKDRGGNIIAGAKLANLLVNNDSESRVTGVMLKDGSTISADIVVLAAGAWSTSIPGLPEEKATYLTFYSQTVATVRLEPEMAERYRQTPVLLDFSTGFYMFPPNDDNVVKFALHTNGHTWGGTTRMKCVGTVSTPRTSRTHGDGLGTRVPADILKRLHDHLKQAYPELGALPLDTTRLCWYLDTPDEDWIIDEVDGCTSLFVATGGSGHAFKFLPVIGRLVKSRIEGRMEASSVTRFSMSRKFTDHHGSRHGMIKRLEDETLWGADEFNENLVDER</sequence>
<dbReference type="InterPro" id="IPR036188">
    <property type="entry name" value="FAD/NAD-bd_sf"/>
</dbReference>
<keyword evidence="3" id="KW-0285">Flavoprotein</keyword>
<dbReference type="Proteomes" id="UP000054097">
    <property type="component" value="Unassembled WGS sequence"/>
</dbReference>
<dbReference type="OrthoDB" id="2219495at2759"/>
<dbReference type="AlphaFoldDB" id="A0A0C3B3S6"/>
<keyword evidence="5" id="KW-0560">Oxidoreductase</keyword>
<dbReference type="SUPFAM" id="SSF51905">
    <property type="entry name" value="FAD/NAD(P)-binding domain"/>
    <property type="match status" value="1"/>
</dbReference>
<evidence type="ECO:0000256" key="1">
    <source>
        <dbReference type="ARBA" id="ARBA00001974"/>
    </source>
</evidence>
<evidence type="ECO:0000256" key="6">
    <source>
        <dbReference type="SAM" id="Phobius"/>
    </source>
</evidence>
<dbReference type="Pfam" id="PF01266">
    <property type="entry name" value="DAO"/>
    <property type="match status" value="1"/>
</dbReference>
<organism evidence="8 9">
    <name type="scientific">Serendipita vermifera MAFF 305830</name>
    <dbReference type="NCBI Taxonomy" id="933852"/>
    <lineage>
        <taxon>Eukaryota</taxon>
        <taxon>Fungi</taxon>
        <taxon>Dikarya</taxon>
        <taxon>Basidiomycota</taxon>
        <taxon>Agaricomycotina</taxon>
        <taxon>Agaricomycetes</taxon>
        <taxon>Sebacinales</taxon>
        <taxon>Serendipitaceae</taxon>
        <taxon>Serendipita</taxon>
    </lineage>
</organism>
<evidence type="ECO:0000256" key="5">
    <source>
        <dbReference type="ARBA" id="ARBA00023002"/>
    </source>
</evidence>
<dbReference type="InterPro" id="IPR045170">
    <property type="entry name" value="MTOX"/>
</dbReference>
<dbReference type="HOGENOM" id="CLU_007884_0_1_1"/>
<dbReference type="Gene3D" id="3.30.9.10">
    <property type="entry name" value="D-Amino Acid Oxidase, subunit A, domain 2"/>
    <property type="match status" value="1"/>
</dbReference>
<reference evidence="8 9" key="1">
    <citation type="submission" date="2014-04" db="EMBL/GenBank/DDBJ databases">
        <authorList>
            <consortium name="DOE Joint Genome Institute"/>
            <person name="Kuo A."/>
            <person name="Zuccaro A."/>
            <person name="Kohler A."/>
            <person name="Nagy L.G."/>
            <person name="Floudas D."/>
            <person name="Copeland A."/>
            <person name="Barry K.W."/>
            <person name="Cichocki N."/>
            <person name="Veneault-Fourrey C."/>
            <person name="LaButti K."/>
            <person name="Lindquist E.A."/>
            <person name="Lipzen A."/>
            <person name="Lundell T."/>
            <person name="Morin E."/>
            <person name="Murat C."/>
            <person name="Sun H."/>
            <person name="Tunlid A."/>
            <person name="Henrissat B."/>
            <person name="Grigoriev I.V."/>
            <person name="Hibbett D.S."/>
            <person name="Martin F."/>
            <person name="Nordberg H.P."/>
            <person name="Cantor M.N."/>
            <person name="Hua S.X."/>
        </authorList>
    </citation>
    <scope>NUCLEOTIDE SEQUENCE [LARGE SCALE GENOMIC DNA]</scope>
    <source>
        <strain evidence="8 9">MAFF 305830</strain>
    </source>
</reference>
<protein>
    <recommendedName>
        <fullName evidence="7">FAD dependent oxidoreductase domain-containing protein</fullName>
    </recommendedName>
</protein>
<keyword evidence="9" id="KW-1185">Reference proteome</keyword>
<dbReference type="STRING" id="933852.A0A0C3B3S6"/>
<dbReference type="GO" id="GO:0008115">
    <property type="term" value="F:sarcosine oxidase activity"/>
    <property type="evidence" value="ECO:0007669"/>
    <property type="project" value="TreeGrafter"/>
</dbReference>
<proteinExistence type="inferred from homology"/>
<reference evidence="9" key="2">
    <citation type="submission" date="2015-01" db="EMBL/GenBank/DDBJ databases">
        <title>Evolutionary Origins and Diversification of the Mycorrhizal Mutualists.</title>
        <authorList>
            <consortium name="DOE Joint Genome Institute"/>
            <consortium name="Mycorrhizal Genomics Consortium"/>
            <person name="Kohler A."/>
            <person name="Kuo A."/>
            <person name="Nagy L.G."/>
            <person name="Floudas D."/>
            <person name="Copeland A."/>
            <person name="Barry K.W."/>
            <person name="Cichocki N."/>
            <person name="Veneault-Fourrey C."/>
            <person name="LaButti K."/>
            <person name="Lindquist E.A."/>
            <person name="Lipzen A."/>
            <person name="Lundell T."/>
            <person name="Morin E."/>
            <person name="Murat C."/>
            <person name="Riley R."/>
            <person name="Ohm R."/>
            <person name="Sun H."/>
            <person name="Tunlid A."/>
            <person name="Henrissat B."/>
            <person name="Grigoriev I.V."/>
            <person name="Hibbett D.S."/>
            <person name="Martin F."/>
        </authorList>
    </citation>
    <scope>NUCLEOTIDE SEQUENCE [LARGE SCALE GENOMIC DNA]</scope>
    <source>
        <strain evidence="9">MAFF 305830</strain>
    </source>
</reference>
<accession>A0A0C3B3S6</accession>
<dbReference type="GO" id="GO:0004657">
    <property type="term" value="F:proline dehydrogenase activity"/>
    <property type="evidence" value="ECO:0007669"/>
    <property type="project" value="TreeGrafter"/>
</dbReference>
<keyword evidence="4" id="KW-0274">FAD</keyword>
<dbReference type="GO" id="GO:0050660">
    <property type="term" value="F:flavin adenine dinucleotide binding"/>
    <property type="evidence" value="ECO:0007669"/>
    <property type="project" value="InterPro"/>
</dbReference>
<dbReference type="InterPro" id="IPR006076">
    <property type="entry name" value="FAD-dep_OxRdtase"/>
</dbReference>
<keyword evidence="6" id="KW-0472">Membrane</keyword>
<comment type="similarity">
    <text evidence="2">Belongs to the MSOX/MTOX family.</text>
</comment>
<evidence type="ECO:0000259" key="7">
    <source>
        <dbReference type="Pfam" id="PF01266"/>
    </source>
</evidence>
<keyword evidence="6" id="KW-0812">Transmembrane</keyword>
<dbReference type="EMBL" id="KN824282">
    <property type="protein sequence ID" value="KIM31480.1"/>
    <property type="molecule type" value="Genomic_DNA"/>
</dbReference>
<feature type="domain" description="FAD dependent oxidoreductase" evidence="7">
    <location>
        <begin position="14"/>
        <end position="407"/>
    </location>
</feature>
<gene>
    <name evidence="8" type="ORF">M408DRAFT_64585</name>
</gene>
<evidence type="ECO:0000256" key="4">
    <source>
        <dbReference type="ARBA" id="ARBA00022827"/>
    </source>
</evidence>
<dbReference type="PANTHER" id="PTHR10961">
    <property type="entry name" value="PEROXISOMAL SARCOSINE OXIDASE"/>
    <property type="match status" value="1"/>
</dbReference>
<name>A0A0C3B3S6_SERVB</name>
<evidence type="ECO:0000313" key="8">
    <source>
        <dbReference type="EMBL" id="KIM31480.1"/>
    </source>
</evidence>
<dbReference type="Gene3D" id="3.50.50.60">
    <property type="entry name" value="FAD/NAD(P)-binding domain"/>
    <property type="match status" value="1"/>
</dbReference>
<evidence type="ECO:0000256" key="3">
    <source>
        <dbReference type="ARBA" id="ARBA00022630"/>
    </source>
</evidence>
<dbReference type="GO" id="GO:0050031">
    <property type="term" value="F:L-pipecolate oxidase activity"/>
    <property type="evidence" value="ECO:0007669"/>
    <property type="project" value="TreeGrafter"/>
</dbReference>
<dbReference type="PANTHER" id="PTHR10961:SF46">
    <property type="entry name" value="PEROXISOMAL SARCOSINE OXIDASE"/>
    <property type="match status" value="1"/>
</dbReference>
<keyword evidence="6" id="KW-1133">Transmembrane helix</keyword>
<evidence type="ECO:0000313" key="9">
    <source>
        <dbReference type="Proteomes" id="UP000054097"/>
    </source>
</evidence>